<dbReference type="EMBL" id="KQ947404">
    <property type="protein sequence ID" value="KUJ24670.1"/>
    <property type="molecule type" value="Genomic_DNA"/>
</dbReference>
<accession>A0A194XWJ3</accession>
<keyword evidence="3" id="KW-1185">Reference proteome</keyword>
<proteinExistence type="predicted"/>
<name>A0A194XWJ3_MOLSC</name>
<keyword evidence="1" id="KW-0472">Membrane</keyword>
<feature type="transmembrane region" description="Helical" evidence="1">
    <location>
        <begin position="12"/>
        <end position="29"/>
    </location>
</feature>
<keyword evidence="1" id="KW-0812">Transmembrane</keyword>
<reference evidence="2 3" key="1">
    <citation type="submission" date="2015-10" db="EMBL/GenBank/DDBJ databases">
        <title>Full genome of DAOMC 229536 Phialocephala scopiformis, a fungal endophyte of spruce producing the potent anti-insectan compound rugulosin.</title>
        <authorList>
            <consortium name="DOE Joint Genome Institute"/>
            <person name="Walker A.K."/>
            <person name="Frasz S.L."/>
            <person name="Seifert K.A."/>
            <person name="Miller J.D."/>
            <person name="Mondo S.J."/>
            <person name="Labutti K."/>
            <person name="Lipzen A."/>
            <person name="Dockter R."/>
            <person name="Kennedy M."/>
            <person name="Grigoriev I.V."/>
            <person name="Spatafora J.W."/>
        </authorList>
    </citation>
    <scope>NUCLEOTIDE SEQUENCE [LARGE SCALE GENOMIC DNA]</scope>
    <source>
        <strain evidence="2 3">CBS 120377</strain>
    </source>
</reference>
<evidence type="ECO:0000256" key="1">
    <source>
        <dbReference type="SAM" id="Phobius"/>
    </source>
</evidence>
<gene>
    <name evidence="2" type="ORF">LY89DRAFT_26626</name>
</gene>
<dbReference type="Proteomes" id="UP000070700">
    <property type="component" value="Unassembled WGS sequence"/>
</dbReference>
<dbReference type="AlphaFoldDB" id="A0A194XWJ3"/>
<evidence type="ECO:0000313" key="2">
    <source>
        <dbReference type="EMBL" id="KUJ24670.1"/>
    </source>
</evidence>
<keyword evidence="1" id="KW-1133">Transmembrane helix</keyword>
<dbReference type="KEGG" id="psco:LY89DRAFT_26626"/>
<organism evidence="2 3">
    <name type="scientific">Mollisia scopiformis</name>
    <name type="common">Conifer needle endophyte fungus</name>
    <name type="synonym">Phialocephala scopiformis</name>
    <dbReference type="NCBI Taxonomy" id="149040"/>
    <lineage>
        <taxon>Eukaryota</taxon>
        <taxon>Fungi</taxon>
        <taxon>Dikarya</taxon>
        <taxon>Ascomycota</taxon>
        <taxon>Pezizomycotina</taxon>
        <taxon>Leotiomycetes</taxon>
        <taxon>Helotiales</taxon>
        <taxon>Mollisiaceae</taxon>
        <taxon>Mollisia</taxon>
    </lineage>
</organism>
<evidence type="ECO:0000313" key="3">
    <source>
        <dbReference type="Proteomes" id="UP000070700"/>
    </source>
</evidence>
<feature type="transmembrane region" description="Helical" evidence="1">
    <location>
        <begin position="41"/>
        <end position="59"/>
    </location>
</feature>
<sequence length="70" mass="8404">MKSQKKECLHIWFPIIKFVLLFSDLPVLLETEAEPHVKRRSVLFCFFSQLLWLCTFQVVDSNDSNDPCWW</sequence>
<protein>
    <submittedName>
        <fullName evidence="2">Uncharacterized protein</fullName>
    </submittedName>
</protein>
<dbReference type="InParanoid" id="A0A194XWJ3"/>
<dbReference type="RefSeq" id="XP_018079025.1">
    <property type="nucleotide sequence ID" value="XM_018206314.1"/>
</dbReference>
<dbReference type="GeneID" id="28816040"/>